<dbReference type="Pfam" id="PF00096">
    <property type="entry name" value="zf-C2H2"/>
    <property type="match status" value="1"/>
</dbReference>
<dbReference type="SMART" id="SM00355">
    <property type="entry name" value="ZnF_C2H2"/>
    <property type="match status" value="2"/>
</dbReference>
<dbReference type="GO" id="GO:0000981">
    <property type="term" value="F:DNA-binding transcription factor activity, RNA polymerase II-specific"/>
    <property type="evidence" value="ECO:0007669"/>
    <property type="project" value="TreeGrafter"/>
</dbReference>
<evidence type="ECO:0000259" key="10">
    <source>
        <dbReference type="PROSITE" id="PS51915"/>
    </source>
</evidence>
<dbReference type="PROSITE" id="PS51915">
    <property type="entry name" value="ZAD"/>
    <property type="match status" value="1"/>
</dbReference>
<feature type="domain" description="ZAD" evidence="10">
    <location>
        <begin position="19"/>
        <end position="102"/>
    </location>
</feature>
<dbReference type="PANTHER" id="PTHR24394:SF29">
    <property type="entry name" value="MYONEURIN"/>
    <property type="match status" value="1"/>
</dbReference>
<feature type="region of interest" description="Disordered" evidence="8">
    <location>
        <begin position="338"/>
        <end position="368"/>
    </location>
</feature>
<feature type="compositionally biased region" description="Polar residues" evidence="8">
    <location>
        <begin position="531"/>
        <end position="541"/>
    </location>
</feature>
<keyword evidence="12" id="KW-1185">Reference proteome</keyword>
<dbReference type="PROSITE" id="PS00028">
    <property type="entry name" value="ZINC_FINGER_C2H2_1"/>
    <property type="match status" value="2"/>
</dbReference>
<feature type="binding site" evidence="7">
    <location>
        <position position="24"/>
    </location>
    <ligand>
        <name>Zn(2+)</name>
        <dbReference type="ChEBI" id="CHEBI:29105"/>
    </ligand>
</feature>
<protein>
    <submittedName>
        <fullName evidence="11">Uncharacterized protein</fullName>
    </submittedName>
</protein>
<evidence type="ECO:0000256" key="3">
    <source>
        <dbReference type="ARBA" id="ARBA00022771"/>
    </source>
</evidence>
<dbReference type="Gene3D" id="3.40.1800.20">
    <property type="match status" value="1"/>
</dbReference>
<keyword evidence="5" id="KW-0539">Nucleus</keyword>
<dbReference type="InterPro" id="IPR012934">
    <property type="entry name" value="Znf_AD"/>
</dbReference>
<dbReference type="PANTHER" id="PTHR24394">
    <property type="entry name" value="ZINC FINGER PROTEIN"/>
    <property type="match status" value="1"/>
</dbReference>
<reference evidence="11" key="1">
    <citation type="submission" date="2022-03" db="EMBL/GenBank/DDBJ databases">
        <authorList>
            <person name="Tunstrom K."/>
        </authorList>
    </citation>
    <scope>NUCLEOTIDE SEQUENCE</scope>
</reference>
<dbReference type="Proteomes" id="UP001153954">
    <property type="component" value="Unassembled WGS sequence"/>
</dbReference>
<comment type="caution">
    <text evidence="11">The sequence shown here is derived from an EMBL/GenBank/DDBJ whole genome shotgun (WGS) entry which is preliminary data.</text>
</comment>
<evidence type="ECO:0000256" key="7">
    <source>
        <dbReference type="PROSITE-ProRule" id="PRU01263"/>
    </source>
</evidence>
<feature type="compositionally biased region" description="Polar residues" evidence="8">
    <location>
        <begin position="225"/>
        <end position="234"/>
    </location>
</feature>
<dbReference type="InterPro" id="IPR013087">
    <property type="entry name" value="Znf_C2H2_type"/>
</dbReference>
<keyword evidence="3 6" id="KW-0863">Zinc-finger</keyword>
<evidence type="ECO:0000256" key="6">
    <source>
        <dbReference type="PROSITE-ProRule" id="PRU00042"/>
    </source>
</evidence>
<evidence type="ECO:0000256" key="5">
    <source>
        <dbReference type="ARBA" id="ARBA00023242"/>
    </source>
</evidence>
<dbReference type="GO" id="GO:0008270">
    <property type="term" value="F:zinc ion binding"/>
    <property type="evidence" value="ECO:0007669"/>
    <property type="project" value="UniProtKB-UniRule"/>
</dbReference>
<evidence type="ECO:0000313" key="11">
    <source>
        <dbReference type="EMBL" id="CAH2099513.1"/>
    </source>
</evidence>
<organism evidence="11 12">
    <name type="scientific">Euphydryas editha</name>
    <name type="common">Edith's checkerspot</name>
    <dbReference type="NCBI Taxonomy" id="104508"/>
    <lineage>
        <taxon>Eukaryota</taxon>
        <taxon>Metazoa</taxon>
        <taxon>Ecdysozoa</taxon>
        <taxon>Arthropoda</taxon>
        <taxon>Hexapoda</taxon>
        <taxon>Insecta</taxon>
        <taxon>Pterygota</taxon>
        <taxon>Neoptera</taxon>
        <taxon>Endopterygota</taxon>
        <taxon>Lepidoptera</taxon>
        <taxon>Glossata</taxon>
        <taxon>Ditrysia</taxon>
        <taxon>Papilionoidea</taxon>
        <taxon>Nymphalidae</taxon>
        <taxon>Nymphalinae</taxon>
        <taxon>Euphydryas</taxon>
    </lineage>
</organism>
<evidence type="ECO:0000256" key="1">
    <source>
        <dbReference type="ARBA" id="ARBA00022723"/>
    </source>
</evidence>
<dbReference type="Gene3D" id="3.30.160.60">
    <property type="entry name" value="Classic Zinc Finger"/>
    <property type="match status" value="1"/>
</dbReference>
<feature type="binding site" evidence="7">
    <location>
        <position position="78"/>
    </location>
    <ligand>
        <name>Zn(2+)</name>
        <dbReference type="ChEBI" id="CHEBI:29105"/>
    </ligand>
</feature>
<evidence type="ECO:0000259" key="9">
    <source>
        <dbReference type="PROSITE" id="PS50157"/>
    </source>
</evidence>
<dbReference type="Pfam" id="PF07776">
    <property type="entry name" value="zf-AD"/>
    <property type="match status" value="1"/>
</dbReference>
<feature type="domain" description="C2H2-type" evidence="9">
    <location>
        <begin position="438"/>
        <end position="460"/>
    </location>
</feature>
<evidence type="ECO:0000313" key="12">
    <source>
        <dbReference type="Proteomes" id="UP001153954"/>
    </source>
</evidence>
<name>A0AAU9UNC1_EUPED</name>
<accession>A0AAU9UNC1</accession>
<dbReference type="SMART" id="SM00868">
    <property type="entry name" value="zf-AD"/>
    <property type="match status" value="2"/>
</dbReference>
<keyword evidence="4 7" id="KW-0862">Zinc</keyword>
<gene>
    <name evidence="11" type="ORF">EEDITHA_LOCUS14477</name>
</gene>
<dbReference type="AlphaFoldDB" id="A0AAU9UNC1"/>
<feature type="region of interest" description="Disordered" evidence="8">
    <location>
        <begin position="517"/>
        <end position="541"/>
    </location>
</feature>
<feature type="binding site" evidence="7">
    <location>
        <position position="75"/>
    </location>
    <ligand>
        <name>Zn(2+)</name>
        <dbReference type="ChEBI" id="CHEBI:29105"/>
    </ligand>
</feature>
<evidence type="ECO:0000256" key="8">
    <source>
        <dbReference type="SAM" id="MobiDB-lite"/>
    </source>
</evidence>
<dbReference type="PROSITE" id="PS50157">
    <property type="entry name" value="ZINC_FINGER_C2H2_2"/>
    <property type="match status" value="1"/>
</dbReference>
<dbReference type="SUPFAM" id="SSF57716">
    <property type="entry name" value="Glucocorticoid receptor-like (DNA-binding domain)"/>
    <property type="match status" value="1"/>
</dbReference>
<dbReference type="GO" id="GO:0005634">
    <property type="term" value="C:nucleus"/>
    <property type="evidence" value="ECO:0007669"/>
    <property type="project" value="InterPro"/>
</dbReference>
<evidence type="ECO:0000256" key="4">
    <source>
        <dbReference type="ARBA" id="ARBA00022833"/>
    </source>
</evidence>
<keyword evidence="1 7" id="KW-0479">Metal-binding</keyword>
<evidence type="ECO:0000256" key="2">
    <source>
        <dbReference type="ARBA" id="ARBA00022737"/>
    </source>
</evidence>
<feature type="compositionally biased region" description="Basic and acidic residues" evidence="8">
    <location>
        <begin position="345"/>
        <end position="358"/>
    </location>
</feature>
<dbReference type="EMBL" id="CAKOGL010000022">
    <property type="protein sequence ID" value="CAH2099513.1"/>
    <property type="molecule type" value="Genomic_DNA"/>
</dbReference>
<sequence length="541" mass="61004">MSEAENQIEVTEAKNEPTVECRACLQILNADCVLYNIFDCWTPPWDGMENSIAEDLAKIANIQISESDRHSKIICETCCQLLLSACSFAAVVKKNDEILQQRYGEDKAGPNLSNDRVWPKPIQVDKSIANSMYENVDIKQEILSDEEHEYPTANGPYNTSTDDIPNLDIIKIEPEEIIQQQPLQMHVTVNGSDTVSEYESGATGPLLTKNVRKKCVTTYSRQDFKPSETQSTVNESRRLKKAPKTSAERVREFRARKALLKQQSKQQQELDAMVEIATEDIRPSEIRTIEKCESSKKQAKTAAQRMREYRKRKKLAKKILLKQQSDQDLDAIFITSSSQVNQRAGNEESGKLSTKETHLTNGNSDNEEHLISEIKEEPLSDEDDTDIQSDLPLECLLCAKPFNSVSGLKAHVIAQHSYKSVKRKRVNSLSPEKKECKYICAICRRTFTTSTDVMVHETCHNKSVCYGCNESFDTFDQLTVHRRTCKAIASKEVTKLKTLDDVLRFLKSKSECASIIGSKSEDDGDEADKTAVSQVQEDAPV</sequence>
<feature type="binding site" evidence="7">
    <location>
        <position position="21"/>
    </location>
    <ligand>
        <name>Zn(2+)</name>
        <dbReference type="ChEBI" id="CHEBI:29105"/>
    </ligand>
</feature>
<feature type="region of interest" description="Disordered" evidence="8">
    <location>
        <begin position="225"/>
        <end position="245"/>
    </location>
</feature>
<proteinExistence type="predicted"/>
<keyword evidence="2" id="KW-0677">Repeat</keyword>